<protein>
    <submittedName>
        <fullName evidence="1">TIGR02646 family protein</fullName>
    </submittedName>
</protein>
<evidence type="ECO:0000313" key="1">
    <source>
        <dbReference type="EMBL" id="CAA6815969.1"/>
    </source>
</evidence>
<gene>
    <name evidence="1" type="ORF">HELGO_WM7164</name>
</gene>
<dbReference type="EMBL" id="CACVAP010000083">
    <property type="protein sequence ID" value="CAA6815969.1"/>
    <property type="molecule type" value="Genomic_DNA"/>
</dbReference>
<sequence length="247" mass="29724">MIKVYKDLDNIPYSLLDEKTEEKRTRCIDAKSYDKKLNKRYKQNDTKEVLRQIYKNKCAFCEQEIFQSTNNKMRDNTSTVEHYRPKGKYYWLAFSWDNLLWCCNGCNKHKDENFEVLNSKVEYDERFRESIHSSTMLYNTREKPKIINVELENIVKEIGFKDGIIESADERVKYTILTCKIDRPALNEKRKRIIDKFIKEVNSKKAQSESIKDILIILLNDIKKQDKEFIALRYWILRNYKSLIEVE</sequence>
<dbReference type="AlphaFoldDB" id="A0A6S6THN7"/>
<proteinExistence type="predicted"/>
<dbReference type="Gene3D" id="1.10.30.50">
    <property type="match status" value="1"/>
</dbReference>
<organism evidence="1">
    <name type="scientific">uncultured Sulfurovum sp</name>
    <dbReference type="NCBI Taxonomy" id="269237"/>
    <lineage>
        <taxon>Bacteria</taxon>
        <taxon>Pseudomonadati</taxon>
        <taxon>Campylobacterota</taxon>
        <taxon>Epsilonproteobacteria</taxon>
        <taxon>Campylobacterales</taxon>
        <taxon>Sulfurovaceae</taxon>
        <taxon>Sulfurovum</taxon>
        <taxon>environmental samples</taxon>
    </lineage>
</organism>
<name>A0A6S6THN7_9BACT</name>
<reference evidence="1" key="1">
    <citation type="submission" date="2020-01" db="EMBL/GenBank/DDBJ databases">
        <authorList>
            <person name="Meier V. D."/>
            <person name="Meier V D."/>
        </authorList>
    </citation>
    <scope>NUCLEOTIDE SEQUENCE</scope>
    <source>
        <strain evidence="1">HLG_WM_MAG_06</strain>
    </source>
</reference>
<accession>A0A6S6THN7</accession>